<feature type="transmembrane region" description="Helical" evidence="1">
    <location>
        <begin position="403"/>
        <end position="420"/>
    </location>
</feature>
<name>A0A5B9QWG0_9BACT</name>
<evidence type="ECO:0000256" key="1">
    <source>
        <dbReference type="SAM" id="Phobius"/>
    </source>
</evidence>
<dbReference type="RefSeq" id="WP_068135382.1">
    <property type="nucleotide sequence ID" value="NZ_CP042914.1"/>
</dbReference>
<evidence type="ECO:0000313" key="2">
    <source>
        <dbReference type="EMBL" id="QEG41715.1"/>
    </source>
</evidence>
<feature type="transmembrane region" description="Helical" evidence="1">
    <location>
        <begin position="18"/>
        <end position="39"/>
    </location>
</feature>
<feature type="transmembrane region" description="Helical" evidence="1">
    <location>
        <begin position="283"/>
        <end position="303"/>
    </location>
</feature>
<feature type="transmembrane region" description="Helical" evidence="1">
    <location>
        <begin position="125"/>
        <end position="144"/>
    </location>
</feature>
<gene>
    <name evidence="2" type="ORF">UC8_37410</name>
</gene>
<dbReference type="EMBL" id="CP042914">
    <property type="protein sequence ID" value="QEG41715.1"/>
    <property type="molecule type" value="Genomic_DNA"/>
</dbReference>
<feature type="transmembrane region" description="Helical" evidence="1">
    <location>
        <begin position="354"/>
        <end position="383"/>
    </location>
</feature>
<reference evidence="2 3" key="1">
    <citation type="submission" date="2019-08" db="EMBL/GenBank/DDBJ databases">
        <title>Deep-cultivation of Planctomycetes and their phenomic and genomic characterization uncovers novel biology.</title>
        <authorList>
            <person name="Wiegand S."/>
            <person name="Jogler M."/>
            <person name="Boedeker C."/>
            <person name="Pinto D."/>
            <person name="Vollmers J."/>
            <person name="Rivas-Marin E."/>
            <person name="Kohn T."/>
            <person name="Peeters S.H."/>
            <person name="Heuer A."/>
            <person name="Rast P."/>
            <person name="Oberbeckmann S."/>
            <person name="Bunk B."/>
            <person name="Jeske O."/>
            <person name="Meyerdierks A."/>
            <person name="Storesund J.E."/>
            <person name="Kallscheuer N."/>
            <person name="Luecker S."/>
            <person name="Lage O.M."/>
            <person name="Pohl T."/>
            <person name="Merkel B.J."/>
            <person name="Hornburger P."/>
            <person name="Mueller R.-W."/>
            <person name="Bruemmer F."/>
            <person name="Labrenz M."/>
            <person name="Spormann A.M."/>
            <person name="Op den Camp H."/>
            <person name="Overmann J."/>
            <person name="Amann R."/>
            <person name="Jetten M.S.M."/>
            <person name="Mascher T."/>
            <person name="Medema M.H."/>
            <person name="Devos D.P."/>
            <person name="Kaster A.-K."/>
            <person name="Ovreas L."/>
            <person name="Rohde M."/>
            <person name="Galperin M.Y."/>
            <person name="Jogler C."/>
        </authorList>
    </citation>
    <scope>NUCLEOTIDE SEQUENCE [LARGE SCALE GENOMIC DNA]</scope>
    <source>
        <strain evidence="2 3">UC8</strain>
    </source>
</reference>
<feature type="transmembrane region" description="Helical" evidence="1">
    <location>
        <begin position="507"/>
        <end position="527"/>
    </location>
</feature>
<feature type="transmembrane region" description="Helical" evidence="1">
    <location>
        <begin position="309"/>
        <end position="333"/>
    </location>
</feature>
<keyword evidence="1" id="KW-0812">Transmembrane</keyword>
<proteinExistence type="predicted"/>
<evidence type="ECO:0000313" key="3">
    <source>
        <dbReference type="Proteomes" id="UP000325286"/>
    </source>
</evidence>
<dbReference type="KEGG" id="rul:UC8_37410"/>
<accession>A0A5B9QWG0</accession>
<sequence>MNPMIAVAKVGWLKHRSILLVLTALMLVGQAVFWSTWAIRPYENVLILSLLVTMLPFAMGAFLLSDWSTGPGGLTSSSSSEWLLRQPLSTPQIVIPMLVSTTLWITTTWLIVVLCVIVAFRSTSLPIAMPVLMTSGILFLAGGVSSLPQRRLRYRLLSMLVLLAVIIGLIGVQGSLFESHEPKSLGARLGPWAMFVSNAVSVIVYLAGAGLLYRGIAAARRETFRWQAITRPRECDPGNAADQVAANRAVANQDTRSFGLRFIGSPPKVWRGLFRFEQQRHRLTMLWSLTACLLFLLFVAVLFPPHPVGIVVGVAAAFTAAMLASQGVGSSVPSRSPRQMTPLLAVAPASSAKLAWVALASKLTTSSLVYSTILIPLGLWMLIPAKWARFSTLLEQGGGANLVAGWFALASICLLGRVIALDFCDRAGRISVALVMIGAGVAGYGTVTTILLRWFIKQRDYEAVVSSVQQWAETWPVLLMILCSLKLVAVAIVWGEAMYRGRYNFAAAGRVSLLWMLAFGLSCAAAWPLTRWEFHGVFLLSPINLAMLCVLALPLARVLAYPAAVSILRHQ</sequence>
<feature type="transmembrane region" description="Helical" evidence="1">
    <location>
        <begin position="189"/>
        <end position="213"/>
    </location>
</feature>
<keyword evidence="1" id="KW-0472">Membrane</keyword>
<feature type="transmembrane region" description="Helical" evidence="1">
    <location>
        <begin position="93"/>
        <end position="119"/>
    </location>
</feature>
<keyword evidence="3" id="KW-1185">Reference proteome</keyword>
<feature type="transmembrane region" description="Helical" evidence="1">
    <location>
        <begin position="475"/>
        <end position="495"/>
    </location>
</feature>
<feature type="transmembrane region" description="Helical" evidence="1">
    <location>
        <begin position="539"/>
        <end position="560"/>
    </location>
</feature>
<protein>
    <submittedName>
        <fullName evidence="2">Uncharacterized protein</fullName>
    </submittedName>
</protein>
<dbReference type="AlphaFoldDB" id="A0A5B9QWG0"/>
<dbReference type="Proteomes" id="UP000325286">
    <property type="component" value="Chromosome"/>
</dbReference>
<feature type="transmembrane region" description="Helical" evidence="1">
    <location>
        <begin position="432"/>
        <end position="455"/>
    </location>
</feature>
<organism evidence="2 3">
    <name type="scientific">Roseimaritima ulvae</name>
    <dbReference type="NCBI Taxonomy" id="980254"/>
    <lineage>
        <taxon>Bacteria</taxon>
        <taxon>Pseudomonadati</taxon>
        <taxon>Planctomycetota</taxon>
        <taxon>Planctomycetia</taxon>
        <taxon>Pirellulales</taxon>
        <taxon>Pirellulaceae</taxon>
        <taxon>Roseimaritima</taxon>
    </lineage>
</organism>
<feature type="transmembrane region" description="Helical" evidence="1">
    <location>
        <begin position="156"/>
        <end position="177"/>
    </location>
</feature>
<feature type="transmembrane region" description="Helical" evidence="1">
    <location>
        <begin position="45"/>
        <end position="64"/>
    </location>
</feature>
<keyword evidence="1" id="KW-1133">Transmembrane helix</keyword>